<feature type="repeat" description="WD" evidence="3">
    <location>
        <begin position="762"/>
        <end position="803"/>
    </location>
</feature>
<dbReference type="InterPro" id="IPR001680">
    <property type="entry name" value="WD40_rpt"/>
</dbReference>
<evidence type="ECO:0000256" key="2">
    <source>
        <dbReference type="ARBA" id="ARBA00022737"/>
    </source>
</evidence>
<dbReference type="PROSITE" id="PS50082">
    <property type="entry name" value="WD_REPEATS_2"/>
    <property type="match status" value="13"/>
</dbReference>
<dbReference type="InterPro" id="IPR019775">
    <property type="entry name" value="WD40_repeat_CS"/>
</dbReference>
<evidence type="ECO:0000256" key="3">
    <source>
        <dbReference type="PROSITE-ProRule" id="PRU00221"/>
    </source>
</evidence>
<keyword evidence="6" id="KW-1185">Reference proteome</keyword>
<dbReference type="InterPro" id="IPR001646">
    <property type="entry name" value="5peptide_repeat"/>
</dbReference>
<feature type="repeat" description="WD" evidence="3">
    <location>
        <begin position="1098"/>
        <end position="1139"/>
    </location>
</feature>
<dbReference type="SUPFAM" id="SSF50978">
    <property type="entry name" value="WD40 repeat-like"/>
    <property type="match status" value="2"/>
</dbReference>
<dbReference type="PROSITE" id="PS00678">
    <property type="entry name" value="WD_REPEATS_1"/>
    <property type="match status" value="11"/>
</dbReference>
<proteinExistence type="predicted"/>
<dbReference type="InterPro" id="IPR027417">
    <property type="entry name" value="P-loop_NTPase"/>
</dbReference>
<feature type="repeat" description="WD" evidence="3">
    <location>
        <begin position="972"/>
        <end position="1013"/>
    </location>
</feature>
<dbReference type="Pfam" id="PF00931">
    <property type="entry name" value="NB-ARC"/>
    <property type="match status" value="1"/>
</dbReference>
<dbReference type="SUPFAM" id="SSF52540">
    <property type="entry name" value="P-loop containing nucleoside triphosphate hydrolases"/>
    <property type="match status" value="1"/>
</dbReference>
<dbReference type="RefSeq" id="WP_229640216.1">
    <property type="nucleotide sequence ID" value="NZ_JADWDC010000018.1"/>
</dbReference>
<evidence type="ECO:0000313" key="5">
    <source>
        <dbReference type="EMBL" id="MCC0177178.1"/>
    </source>
</evidence>
<feature type="repeat" description="WD" evidence="3">
    <location>
        <begin position="678"/>
        <end position="719"/>
    </location>
</feature>
<evidence type="ECO:0000259" key="4">
    <source>
        <dbReference type="SMART" id="SM00382"/>
    </source>
</evidence>
<dbReference type="FunFam" id="2.130.10.10:FF:000228">
    <property type="entry name" value="COMPASS-like H3K4 histone methylase component WDR5A"/>
    <property type="match status" value="1"/>
</dbReference>
<feature type="repeat" description="WD" evidence="3">
    <location>
        <begin position="1014"/>
        <end position="1055"/>
    </location>
</feature>
<dbReference type="SMART" id="SM00382">
    <property type="entry name" value="AAA"/>
    <property type="match status" value="1"/>
</dbReference>
<dbReference type="InterPro" id="IPR020472">
    <property type="entry name" value="WD40_PAC1"/>
</dbReference>
<feature type="repeat" description="WD" evidence="3">
    <location>
        <begin position="804"/>
        <end position="845"/>
    </location>
</feature>
<accession>A0A964FH62</accession>
<dbReference type="InterPro" id="IPR002182">
    <property type="entry name" value="NB-ARC"/>
</dbReference>
<dbReference type="InterPro" id="IPR036322">
    <property type="entry name" value="WD40_repeat_dom_sf"/>
</dbReference>
<dbReference type="Gene3D" id="2.130.10.10">
    <property type="entry name" value="YVTN repeat-like/Quinoprotein amine dehydrogenase"/>
    <property type="match status" value="7"/>
</dbReference>
<dbReference type="SUPFAM" id="SSF141571">
    <property type="entry name" value="Pentapeptide repeat-like"/>
    <property type="match status" value="1"/>
</dbReference>
<protein>
    <submittedName>
        <fullName evidence="5">Pentapeptide repeat-containing protein</fullName>
    </submittedName>
</protein>
<feature type="repeat" description="WD" evidence="3">
    <location>
        <begin position="636"/>
        <end position="677"/>
    </location>
</feature>
<feature type="repeat" description="WD" evidence="3">
    <location>
        <begin position="594"/>
        <end position="635"/>
    </location>
</feature>
<evidence type="ECO:0000313" key="6">
    <source>
        <dbReference type="Proteomes" id="UP000729733"/>
    </source>
</evidence>
<keyword evidence="2" id="KW-0677">Repeat</keyword>
<dbReference type="AlphaFoldDB" id="A0A964FH62"/>
<dbReference type="PRINTS" id="PR00364">
    <property type="entry name" value="DISEASERSIST"/>
</dbReference>
<keyword evidence="1 3" id="KW-0853">WD repeat</keyword>
<dbReference type="Pfam" id="PF00400">
    <property type="entry name" value="WD40"/>
    <property type="match status" value="13"/>
</dbReference>
<dbReference type="PROSITE" id="PS50294">
    <property type="entry name" value="WD_REPEATS_REGION"/>
    <property type="match status" value="12"/>
</dbReference>
<feature type="repeat" description="WD" evidence="3">
    <location>
        <begin position="720"/>
        <end position="761"/>
    </location>
</feature>
<dbReference type="PRINTS" id="PR00320">
    <property type="entry name" value="GPROTEINBRPT"/>
</dbReference>
<feature type="repeat" description="WD" evidence="3">
    <location>
        <begin position="888"/>
        <end position="929"/>
    </location>
</feature>
<sequence>MNRPKQKRNRGVLLTPQGLEELEIARVSWERDKNFGERYTYERISELTNLDINTIKRILAREEKVDKRSLEKFFFAFGLKLNRQQYTKFNPDIRQDWGEAVSVDLFLGRTTELETLTTWLIEDRCRLVAIQGMGGIGKTTLSVELARQIKDRFDCIIWKSLRDAPPIAAILASLIEFLSPGQETAGHLPKTISERITKLIDYLCTKRCLIVLDNAESVLDSKVRAGQYRQGYEEYGEFLTRVGSTNHNSCLILTTREKPKEIAALEGERLAVRSLLLQGLKEGILEIFKLKGLDAPESELKILSDRYGGNPLALKVVATTIKDLFEDNIAEFLAQEKAVFGDIQDILEQQFERLSHLERETMYWLAISREPVSIKELQADFVVKRSSVKLLEALESLSRRSLIESNTNGFTQQPVVMEYITSRLIELSFREIVSQKFEILENHSLIKANAKEYIKENQHRLILQPAIDELLTFFNSKSDIANCLNQILSTLQQTSPLKKGYAAGNIINLLCQMKTDLTKSDFSNLCVWQADLRQVKLHNVNFQNADLSKSVFAENFGGIWSVAFSPDGQYLAAGDTKGDIILRRVSDGQPIRHFTGHSGWVVSLDFSPDGKTLASGSCDCTAKLWDVNTGQCLHSLEEHEHEVWSVAFSPDGKTLATGCDDNKARLWDVATGKCIKVFQEHTDYVLSVVFSLDGKELLSGSHDTTIKLWNIETGECKRTFKGHEDGVRSVSLSPNGQILASSSNDRTIRLWNLETGGCLDLLEGHYNIVMSVIFAPQGNLLASSSMGHKVRLWDINTGECLKVFQDHSNIVNSLAFDSSGDILASGSYDQSVKLWNVNTYQCIKTWQGYSNQDLSVVFSPDGKSLISGRQDRQIRLWDIETERVVKTLRGHANWVFSIAFSQKYNVLASGSGDKTIKLWNASTGKPIKTFYGHEAAVKSVAFGADDRILASGSDDRTIKLWDVKTTQMLKTLQGHQAEIWSIAFSNNGKILASASFDKTVKLWDVSTGKCLETLEDHASWVISVAFSPDNNTLASTSSDQTIKIWNLKTARCINTIRENIGYSQLVAFSVDGQIIASFNGEHNIRLWQVSTGKCLKTLSGHTALINSIAFSSDNLSLASSSEDETIRIWNLETGQCLKTLRGKNPYENMNLNNVSGLTESTIETLKILGAVNN</sequence>
<dbReference type="CDD" id="cd00200">
    <property type="entry name" value="WD40"/>
    <property type="match status" value="3"/>
</dbReference>
<dbReference type="Pfam" id="PF00805">
    <property type="entry name" value="Pentapeptide"/>
    <property type="match status" value="1"/>
</dbReference>
<feature type="repeat" description="WD" evidence="3">
    <location>
        <begin position="846"/>
        <end position="887"/>
    </location>
</feature>
<dbReference type="InterPro" id="IPR050349">
    <property type="entry name" value="WD_LIS1/nudF_dynein_reg"/>
</dbReference>
<comment type="caution">
    <text evidence="5">The sequence shown here is derived from an EMBL/GenBank/DDBJ whole genome shotgun (WGS) entry which is preliminary data.</text>
</comment>
<dbReference type="GO" id="GO:0043531">
    <property type="term" value="F:ADP binding"/>
    <property type="evidence" value="ECO:0007669"/>
    <property type="project" value="InterPro"/>
</dbReference>
<feature type="domain" description="AAA+ ATPase" evidence="4">
    <location>
        <begin position="124"/>
        <end position="280"/>
    </location>
</feature>
<feature type="repeat" description="WD" evidence="3">
    <location>
        <begin position="930"/>
        <end position="971"/>
    </location>
</feature>
<dbReference type="InterPro" id="IPR015943">
    <property type="entry name" value="WD40/YVTN_repeat-like_dom_sf"/>
</dbReference>
<dbReference type="EMBL" id="JADWDC010000018">
    <property type="protein sequence ID" value="MCC0177178.1"/>
    <property type="molecule type" value="Genomic_DNA"/>
</dbReference>
<dbReference type="InterPro" id="IPR003593">
    <property type="entry name" value="AAA+_ATPase"/>
</dbReference>
<dbReference type="Proteomes" id="UP000729733">
    <property type="component" value="Unassembled WGS sequence"/>
</dbReference>
<evidence type="ECO:0000256" key="1">
    <source>
        <dbReference type="ARBA" id="ARBA00022574"/>
    </source>
</evidence>
<dbReference type="PANTHER" id="PTHR44129">
    <property type="entry name" value="WD REPEAT-CONTAINING PROTEIN POP1"/>
    <property type="match status" value="1"/>
</dbReference>
<dbReference type="SMART" id="SM00320">
    <property type="entry name" value="WD40"/>
    <property type="match status" value="14"/>
</dbReference>
<reference evidence="5" key="1">
    <citation type="journal article" date="2021" name="Antonie Van Leeuwenhoek">
        <title>Draft genome and description of Waterburya agarophytonicola gen. nov. sp. nov. (Pleurocapsales, Cyanobacteria): a seaweed symbiont.</title>
        <authorList>
            <person name="Bonthond G."/>
            <person name="Shalygin S."/>
            <person name="Bayer T."/>
            <person name="Weinberger F."/>
        </authorList>
    </citation>
    <scope>NUCLEOTIDE SEQUENCE</scope>
    <source>
        <strain evidence="5">KI4</strain>
    </source>
</reference>
<gene>
    <name evidence="5" type="ORF">I4641_09335</name>
</gene>
<dbReference type="Gene3D" id="3.40.50.300">
    <property type="entry name" value="P-loop containing nucleotide triphosphate hydrolases"/>
    <property type="match status" value="1"/>
</dbReference>
<name>A0A964FH62_9CYAN</name>
<feature type="repeat" description="WD" evidence="3">
    <location>
        <begin position="1066"/>
        <end position="1097"/>
    </location>
</feature>
<organism evidence="5 6">
    <name type="scientific">Waterburya agarophytonicola KI4</name>
    <dbReference type="NCBI Taxonomy" id="2874699"/>
    <lineage>
        <taxon>Bacteria</taxon>
        <taxon>Bacillati</taxon>
        <taxon>Cyanobacteriota</taxon>
        <taxon>Cyanophyceae</taxon>
        <taxon>Pleurocapsales</taxon>
        <taxon>Hyellaceae</taxon>
        <taxon>Waterburya</taxon>
        <taxon>Waterburya agarophytonicola</taxon>
    </lineage>
</organism>